<dbReference type="Pfam" id="PF07217">
    <property type="entry name" value="Het-C"/>
    <property type="match status" value="1"/>
</dbReference>
<keyword evidence="3" id="KW-1185">Reference proteome</keyword>
<reference evidence="3" key="1">
    <citation type="submission" date="2016-10" db="EMBL/GenBank/DDBJ databases">
        <authorList>
            <person name="Varghese N."/>
            <person name="Submissions S."/>
        </authorList>
    </citation>
    <scope>NUCLEOTIDE SEQUENCE [LARGE SCALE GENOMIC DNA]</scope>
    <source>
        <strain evidence="3">DSM 19110</strain>
    </source>
</reference>
<protein>
    <submittedName>
        <fullName evidence="2">Heterokaryon incompatibility protein Het-C</fullName>
    </submittedName>
</protein>
<dbReference type="EMBL" id="FNGY01000009">
    <property type="protein sequence ID" value="SDN70264.1"/>
    <property type="molecule type" value="Genomic_DNA"/>
</dbReference>
<evidence type="ECO:0000313" key="2">
    <source>
        <dbReference type="EMBL" id="SDN70264.1"/>
    </source>
</evidence>
<dbReference type="InterPro" id="IPR010816">
    <property type="entry name" value="Het-C"/>
</dbReference>
<accession>A0A1H0DJG9</accession>
<organism evidence="2 3">
    <name type="scientific">Pedobacter steynii</name>
    <dbReference type="NCBI Taxonomy" id="430522"/>
    <lineage>
        <taxon>Bacteria</taxon>
        <taxon>Pseudomonadati</taxon>
        <taxon>Bacteroidota</taxon>
        <taxon>Sphingobacteriia</taxon>
        <taxon>Sphingobacteriales</taxon>
        <taxon>Sphingobacteriaceae</taxon>
        <taxon>Pedobacter</taxon>
    </lineage>
</organism>
<name>A0A1H0DJG9_9SPHI</name>
<keyword evidence="1" id="KW-0175">Coiled coil</keyword>
<dbReference type="OrthoDB" id="6717961at2"/>
<dbReference type="RefSeq" id="WP_083362023.1">
    <property type="nucleotide sequence ID" value="NZ_FNGY01000009.1"/>
</dbReference>
<evidence type="ECO:0000256" key="1">
    <source>
        <dbReference type="SAM" id="Coils"/>
    </source>
</evidence>
<dbReference type="Proteomes" id="UP000183200">
    <property type="component" value="Unassembled WGS sequence"/>
</dbReference>
<dbReference type="AlphaFoldDB" id="A0A1H0DJG9"/>
<feature type="coiled-coil region" evidence="1">
    <location>
        <begin position="986"/>
        <end position="1070"/>
    </location>
</feature>
<gene>
    <name evidence="2" type="ORF">SAMN05421820_10922</name>
</gene>
<dbReference type="Gene3D" id="1.20.120.20">
    <property type="entry name" value="Apolipoprotein"/>
    <property type="match status" value="1"/>
</dbReference>
<sequence>MSKIVAILTDPTTDGLIVKVPCNLATLNGKPIATMGSQILKNQGGMDAPAEFVPGVRLNNKPLTFVQAKTAGGAMIQSAGCVTACILEPSSSSKKRPEEVVEVEDISIESDYAYKQVEKLAEEVAQSTFSMLLEVFFDKDIPLKAYEQLYKDFSEKKKDKLNPKLRLVNASGFIAAYVWKDRVIEINKSTVIKAKKGDKTANSYLLQGLLEEYGHFLDDILRNEYSSQKGDAIHDEGQVFAYYFTNFNILEDKDIEYAIATVNGDSETLKLDLSDLNEEISKVMGRFEKDYKSNEREYFKAGKVNAEMKEYGHFDLEKQVFSPEDKKQQGILTAKQLSFLYLGNYMRDMSQCITPSTAMYPPDILSKIENFRGLKFLDPVKPNRESWTLIIEVLAAHHTVQEFIGEMPEPMGGPGQGLTDPAKPAKNPITEKLEKIAVSMGLKAAQLAADYVVFVKNFGGFTKEELGVYAPEQHIDNPLYARAFDEINNDIFCCPSPGQNPEAVDVPLGEQMGLQGIIRNTEGDQETDFCPISNSLGAGKYAKKGVGVPTALSYIEKELNKGVAKYKSGTSEYEKNRGLINIGNAFHVLEDYFAHTNFAEISLIKLGISVYPWVEPANFRQKGYKVEKVEKRQDLGNFISDFPAKKSTESDIWPDVADFFAGKGELVRLEHLRVSYRGMFVFKSTSTDPEFNKKYPTQKRIYNAYFRNTTTIGIRVATDLGLTLNGEAYISALPVVSGFFSSADTVHSLADAAKKLFEQKEISLKNLMMESGLNDYAKAALTLVDMLIIAWLTDIKLNQKEMDKQGAETGKAKTEILEYYKTFIEVRSIAITILIEIKKKSPLLGLVILFVQKIIDSLYNALMNVIKKVIVSCLEVMEKGIVVGQNIQSYKILSSNPSHSQLAKDDPGHPLHSLAAALAIEALSMQKDNMKKLRFNNPVTANDFIAKMKEAMVHPGLGTWMDATVLQWVNTNVHKIEDLNKEAGFKKRTEDTVDAINRAIDEFEKRKEQVIESYMELKADIRRYIDKLRKSIEDLKTAIARFERMSTRKLKKLQGEMEQAVRDFSNQMNESAEELGRRYDRFQGFMKEKTEEVDKAMEEAWEEFQKLFSVNSDDRFRQYMAGIHQEHKLSEPETNEYEHRLYAYLTETKDPVYKQDGEAINEYLALMDGLDKYNEKYMFEDSKTMLARIKNSENQTSFSTLA</sequence>
<evidence type="ECO:0000313" key="3">
    <source>
        <dbReference type="Proteomes" id="UP000183200"/>
    </source>
</evidence>
<proteinExistence type="predicted"/>